<evidence type="ECO:0000256" key="5">
    <source>
        <dbReference type="ARBA" id="ARBA00022989"/>
    </source>
</evidence>
<evidence type="ECO:0000313" key="10">
    <source>
        <dbReference type="Proteomes" id="UP000541033"/>
    </source>
</evidence>
<dbReference type="Gene3D" id="3.30.70.100">
    <property type="match status" value="1"/>
</dbReference>
<protein>
    <submittedName>
        <fullName evidence="9">Small-conductance mechanosensitive channel</fullName>
    </submittedName>
</protein>
<accession>A0A7X5QZ03</accession>
<proteinExistence type="inferred from homology"/>
<dbReference type="PANTHER" id="PTHR30221">
    <property type="entry name" value="SMALL-CONDUCTANCE MECHANOSENSITIVE CHANNEL"/>
    <property type="match status" value="1"/>
</dbReference>
<evidence type="ECO:0000313" key="9">
    <source>
        <dbReference type="EMBL" id="NIH52605.1"/>
    </source>
</evidence>
<dbReference type="InterPro" id="IPR011066">
    <property type="entry name" value="MscS_channel_C_sf"/>
</dbReference>
<dbReference type="PROSITE" id="PS01246">
    <property type="entry name" value="UPF0003"/>
    <property type="match status" value="1"/>
</dbReference>
<dbReference type="InterPro" id="IPR006686">
    <property type="entry name" value="MscS_channel_CS"/>
</dbReference>
<dbReference type="SUPFAM" id="SSF82861">
    <property type="entry name" value="Mechanosensitive channel protein MscS (YggB), transmembrane region"/>
    <property type="match status" value="1"/>
</dbReference>
<gene>
    <name evidence="9" type="ORF">FHX76_000473</name>
</gene>
<evidence type="ECO:0000256" key="6">
    <source>
        <dbReference type="ARBA" id="ARBA00023136"/>
    </source>
</evidence>
<dbReference type="AlphaFoldDB" id="A0A7X5QZ03"/>
<sequence>MDWIESLFDTSKISGWDALFAVLILLVGIVVAHFAKRAVHALATKFPGLHPELISLTARIVKYAIILLAIGIDLALLGANIQPLLAAVILVAAIGFLALRGIASNFGAAVIIQSRRSIHLGQEIEVLGFIGTVKQLNSRAVVIATRDGQTIHIPNVDILSNPWVNHSEMGSRRTSVEVRVVLNEPVERVLAVIVDSAAETHGVHKKHPTTAITRSLSTDLAIFELRVWHAPLNEPATVSAVVASVHEALDAAGYRSTVVWPVPAQALTVPAQP</sequence>
<comment type="similarity">
    <text evidence="2">Belongs to the MscS (TC 1.A.23) family.</text>
</comment>
<dbReference type="Pfam" id="PF00924">
    <property type="entry name" value="MS_channel_2nd"/>
    <property type="match status" value="1"/>
</dbReference>
<evidence type="ECO:0000256" key="2">
    <source>
        <dbReference type="ARBA" id="ARBA00008017"/>
    </source>
</evidence>
<feature type="transmembrane region" description="Helical" evidence="7">
    <location>
        <begin position="85"/>
        <end position="112"/>
    </location>
</feature>
<dbReference type="SUPFAM" id="SSF82689">
    <property type="entry name" value="Mechanosensitive channel protein MscS (YggB), C-terminal domain"/>
    <property type="match status" value="1"/>
</dbReference>
<comment type="caution">
    <text evidence="9">The sequence shown here is derived from an EMBL/GenBank/DDBJ whole genome shotgun (WGS) entry which is preliminary data.</text>
</comment>
<dbReference type="InterPro" id="IPR010920">
    <property type="entry name" value="LSM_dom_sf"/>
</dbReference>
<keyword evidence="5 7" id="KW-1133">Transmembrane helix</keyword>
<dbReference type="InterPro" id="IPR045275">
    <property type="entry name" value="MscS_archaea/bacteria_type"/>
</dbReference>
<dbReference type="Gene3D" id="1.10.287.1260">
    <property type="match status" value="1"/>
</dbReference>
<evidence type="ECO:0000256" key="3">
    <source>
        <dbReference type="ARBA" id="ARBA00022475"/>
    </source>
</evidence>
<name>A0A7X5QZ03_9MICO</name>
<keyword evidence="6 7" id="KW-0472">Membrane</keyword>
<evidence type="ECO:0000259" key="8">
    <source>
        <dbReference type="Pfam" id="PF00924"/>
    </source>
</evidence>
<evidence type="ECO:0000256" key="4">
    <source>
        <dbReference type="ARBA" id="ARBA00022692"/>
    </source>
</evidence>
<reference evidence="9 10" key="1">
    <citation type="submission" date="2020-02" db="EMBL/GenBank/DDBJ databases">
        <title>Sequencing the genomes of 1000 actinobacteria strains.</title>
        <authorList>
            <person name="Klenk H.-P."/>
        </authorList>
    </citation>
    <scope>NUCLEOTIDE SEQUENCE [LARGE SCALE GENOMIC DNA]</scope>
    <source>
        <strain evidence="9 10">DSM 27960</strain>
    </source>
</reference>
<feature type="domain" description="Mechanosensitive ion channel MscS" evidence="8">
    <location>
        <begin position="102"/>
        <end position="167"/>
    </location>
</feature>
<dbReference type="InterPro" id="IPR006685">
    <property type="entry name" value="MscS_channel_2nd"/>
</dbReference>
<dbReference type="Gene3D" id="2.30.30.60">
    <property type="match status" value="1"/>
</dbReference>
<keyword evidence="3" id="KW-1003">Cell membrane</keyword>
<comment type="subcellular location">
    <subcellularLocation>
        <location evidence="1">Cell membrane</location>
        <topology evidence="1">Multi-pass membrane protein</topology>
    </subcellularLocation>
</comment>
<feature type="transmembrane region" description="Helical" evidence="7">
    <location>
        <begin position="60"/>
        <end position="79"/>
    </location>
</feature>
<dbReference type="GO" id="GO:0008381">
    <property type="term" value="F:mechanosensitive monoatomic ion channel activity"/>
    <property type="evidence" value="ECO:0007669"/>
    <property type="project" value="InterPro"/>
</dbReference>
<organism evidence="9 10">
    <name type="scientific">Lysinibacter cavernae</name>
    <dbReference type="NCBI Taxonomy" id="1640652"/>
    <lineage>
        <taxon>Bacteria</taxon>
        <taxon>Bacillati</taxon>
        <taxon>Actinomycetota</taxon>
        <taxon>Actinomycetes</taxon>
        <taxon>Micrococcales</taxon>
        <taxon>Microbacteriaceae</taxon>
        <taxon>Lysinibacter</taxon>
    </lineage>
</organism>
<evidence type="ECO:0000256" key="1">
    <source>
        <dbReference type="ARBA" id="ARBA00004651"/>
    </source>
</evidence>
<dbReference type="PANTHER" id="PTHR30221:SF8">
    <property type="entry name" value="SMALL-CONDUCTANCE MECHANOSENSITIVE CHANNEL"/>
    <property type="match status" value="1"/>
</dbReference>
<evidence type="ECO:0000256" key="7">
    <source>
        <dbReference type="SAM" id="Phobius"/>
    </source>
</evidence>
<dbReference type="RefSeq" id="WP_167147399.1">
    <property type="nucleotide sequence ID" value="NZ_JAAMOX010000001.1"/>
</dbReference>
<feature type="transmembrane region" description="Helical" evidence="7">
    <location>
        <begin position="20"/>
        <end position="39"/>
    </location>
</feature>
<dbReference type="EMBL" id="JAAMOX010000001">
    <property type="protein sequence ID" value="NIH52605.1"/>
    <property type="molecule type" value="Genomic_DNA"/>
</dbReference>
<dbReference type="InterPro" id="IPR023408">
    <property type="entry name" value="MscS_beta-dom_sf"/>
</dbReference>
<dbReference type="Proteomes" id="UP000541033">
    <property type="component" value="Unassembled WGS sequence"/>
</dbReference>
<keyword evidence="10" id="KW-1185">Reference proteome</keyword>
<keyword evidence="4 7" id="KW-0812">Transmembrane</keyword>
<dbReference type="GO" id="GO:0005886">
    <property type="term" value="C:plasma membrane"/>
    <property type="evidence" value="ECO:0007669"/>
    <property type="project" value="UniProtKB-SubCell"/>
</dbReference>
<dbReference type="SUPFAM" id="SSF50182">
    <property type="entry name" value="Sm-like ribonucleoproteins"/>
    <property type="match status" value="1"/>
</dbReference>
<dbReference type="InterPro" id="IPR011014">
    <property type="entry name" value="MscS_channel_TM-2"/>
</dbReference>